<name>A0ABV7ZYV4_9GAMM</name>
<dbReference type="InterPro" id="IPR055199">
    <property type="entry name" value="Hda_lid"/>
</dbReference>
<proteinExistence type="predicted"/>
<keyword evidence="4" id="KW-1185">Reference proteome</keyword>
<protein>
    <submittedName>
        <fullName evidence="3">DnaA ATPase domain-containing protein</fullName>
    </submittedName>
</protein>
<sequence>MTPNTTRHPQLALPVTLRADARLSSLFAGPNAWLIDWLQSTWCSGSENSLFLHGVHGSGLTQWLQAICQQSEEQGSSGFYLNLTEVRDESPAVLLELAGTPLVCLDDVDTVLGQQEWDQQLFHLFNAQKDQGLQLVLAAHCSLPELADRMLADLHSRLSWGMRAQLKLPEDDDWTAAITWLAAQYGLTLSHEAALYIAYRGPREWQGLNALLQRLDTESLVAQRKLTPPFIKSVMQW</sequence>
<dbReference type="SUPFAM" id="SSF52540">
    <property type="entry name" value="P-loop containing nucleoside triphosphate hydrolases"/>
    <property type="match status" value="1"/>
</dbReference>
<evidence type="ECO:0000259" key="1">
    <source>
        <dbReference type="Pfam" id="PF00308"/>
    </source>
</evidence>
<dbReference type="Proteomes" id="UP001595617">
    <property type="component" value="Unassembled WGS sequence"/>
</dbReference>
<dbReference type="PANTHER" id="PTHR30050">
    <property type="entry name" value="CHROMOSOMAL REPLICATION INITIATOR PROTEIN DNAA"/>
    <property type="match status" value="1"/>
</dbReference>
<dbReference type="Pfam" id="PF00308">
    <property type="entry name" value="Bac_DnaA"/>
    <property type="match status" value="1"/>
</dbReference>
<organism evidence="3 4">
    <name type="scientific">Saccharospirillum mangrovi</name>
    <dbReference type="NCBI Taxonomy" id="2161747"/>
    <lineage>
        <taxon>Bacteria</taxon>
        <taxon>Pseudomonadati</taxon>
        <taxon>Pseudomonadota</taxon>
        <taxon>Gammaproteobacteria</taxon>
        <taxon>Oceanospirillales</taxon>
        <taxon>Saccharospirillaceae</taxon>
        <taxon>Saccharospirillum</taxon>
    </lineage>
</organism>
<evidence type="ECO:0000313" key="3">
    <source>
        <dbReference type="EMBL" id="MFC3853406.1"/>
    </source>
</evidence>
<gene>
    <name evidence="3" type="ORF">ACFOOG_11230</name>
</gene>
<evidence type="ECO:0000313" key="4">
    <source>
        <dbReference type="Proteomes" id="UP001595617"/>
    </source>
</evidence>
<dbReference type="Pfam" id="PF22688">
    <property type="entry name" value="Hda_lid"/>
    <property type="match status" value="1"/>
</dbReference>
<dbReference type="Gene3D" id="3.40.50.300">
    <property type="entry name" value="P-loop containing nucleotide triphosphate hydrolases"/>
    <property type="match status" value="1"/>
</dbReference>
<comment type="caution">
    <text evidence="3">The sequence shown here is derived from an EMBL/GenBank/DDBJ whole genome shotgun (WGS) entry which is preliminary data.</text>
</comment>
<feature type="domain" description="Hda lid" evidence="2">
    <location>
        <begin position="171"/>
        <end position="235"/>
    </location>
</feature>
<feature type="domain" description="Chromosomal replication initiator protein DnaA ATPAse" evidence="1">
    <location>
        <begin position="42"/>
        <end position="163"/>
    </location>
</feature>
<reference evidence="4" key="1">
    <citation type="journal article" date="2019" name="Int. J. Syst. Evol. Microbiol.">
        <title>The Global Catalogue of Microorganisms (GCM) 10K type strain sequencing project: providing services to taxonomists for standard genome sequencing and annotation.</title>
        <authorList>
            <consortium name="The Broad Institute Genomics Platform"/>
            <consortium name="The Broad Institute Genome Sequencing Center for Infectious Disease"/>
            <person name="Wu L."/>
            <person name="Ma J."/>
        </authorList>
    </citation>
    <scope>NUCLEOTIDE SEQUENCE [LARGE SCALE GENOMIC DNA]</scope>
    <source>
        <strain evidence="4">IBRC 10765</strain>
    </source>
</reference>
<dbReference type="PANTHER" id="PTHR30050:SF5">
    <property type="entry name" value="DNAA REGULATORY INACTIVATOR HDA"/>
    <property type="match status" value="1"/>
</dbReference>
<accession>A0ABV7ZYV4</accession>
<evidence type="ECO:0000259" key="2">
    <source>
        <dbReference type="Pfam" id="PF22688"/>
    </source>
</evidence>
<dbReference type="EMBL" id="JBHRYR010000003">
    <property type="protein sequence ID" value="MFC3853406.1"/>
    <property type="molecule type" value="Genomic_DNA"/>
</dbReference>
<dbReference type="InterPro" id="IPR013317">
    <property type="entry name" value="DnaA_dom"/>
</dbReference>
<dbReference type="InterPro" id="IPR027417">
    <property type="entry name" value="P-loop_NTPase"/>
</dbReference>
<dbReference type="RefSeq" id="WP_380696528.1">
    <property type="nucleotide sequence ID" value="NZ_JBHRYR010000003.1"/>
</dbReference>
<dbReference type="Gene3D" id="1.10.8.60">
    <property type="match status" value="1"/>
</dbReference>